<feature type="region of interest" description="Disordered" evidence="1">
    <location>
        <begin position="296"/>
        <end position="343"/>
    </location>
</feature>
<dbReference type="Gene3D" id="3.30.420.10">
    <property type="entry name" value="Ribonuclease H-like superfamily/Ribonuclease H"/>
    <property type="match status" value="1"/>
</dbReference>
<proteinExistence type="predicted"/>
<gene>
    <name evidence="2" type="ORF">PR048_025033</name>
</gene>
<dbReference type="Proteomes" id="UP001159363">
    <property type="component" value="Chromosome 9"/>
</dbReference>
<evidence type="ECO:0000313" key="2">
    <source>
        <dbReference type="EMBL" id="KAJ8874191.1"/>
    </source>
</evidence>
<comment type="caution">
    <text evidence="2">The sequence shown here is derived from an EMBL/GenBank/DDBJ whole genome shotgun (WGS) entry which is preliminary data.</text>
</comment>
<organism evidence="2 3">
    <name type="scientific">Dryococelus australis</name>
    <dbReference type="NCBI Taxonomy" id="614101"/>
    <lineage>
        <taxon>Eukaryota</taxon>
        <taxon>Metazoa</taxon>
        <taxon>Ecdysozoa</taxon>
        <taxon>Arthropoda</taxon>
        <taxon>Hexapoda</taxon>
        <taxon>Insecta</taxon>
        <taxon>Pterygota</taxon>
        <taxon>Neoptera</taxon>
        <taxon>Polyneoptera</taxon>
        <taxon>Phasmatodea</taxon>
        <taxon>Verophasmatodea</taxon>
        <taxon>Anareolatae</taxon>
        <taxon>Phasmatidae</taxon>
        <taxon>Eurycanthinae</taxon>
        <taxon>Dryococelus</taxon>
    </lineage>
</organism>
<protein>
    <submittedName>
        <fullName evidence="2">Uncharacterized protein</fullName>
    </submittedName>
</protein>
<dbReference type="EMBL" id="JARBHB010000010">
    <property type="protein sequence ID" value="KAJ8874191.1"/>
    <property type="molecule type" value="Genomic_DNA"/>
</dbReference>
<dbReference type="InterPro" id="IPR036397">
    <property type="entry name" value="RNaseH_sf"/>
</dbReference>
<dbReference type="PANTHER" id="PTHR47326">
    <property type="entry name" value="TRANSPOSABLE ELEMENT TC3 TRANSPOSASE-LIKE PROTEIN"/>
    <property type="match status" value="1"/>
</dbReference>
<evidence type="ECO:0000313" key="3">
    <source>
        <dbReference type="Proteomes" id="UP001159363"/>
    </source>
</evidence>
<evidence type="ECO:0000256" key="1">
    <source>
        <dbReference type="SAM" id="MobiDB-lite"/>
    </source>
</evidence>
<sequence>MQDSAKLHHAAARHGYDHCGAVNRSGICRRGIPLVTPGPTFYVPLQPEACSEQVFDVAEWSGPRAPDVCPRARTSFSPTLLDPLTTYLLRGRGGAAPSALASRQCEPGLIPGGVVPALCEVCFHEGSYVIPDIFHPRRNPVDNKTIEFHVSVLVIDFRWIMYDLDAEVDLRYKIGDPFIARQSSKIHIEENNAMKIAVIVQAPPCKVVLYSSSITPPRPSTPHKYLLSFISQPPPSSVLSANVPNYTRHLPDYRTSARLLPQGLAAQQLPGVGAFSRKFLFILSCLRLIRQGGGGAVTPARSAINHSPGRRAGLPEEEWRVEKPPPPPPFIVKLRPSTTTRSSAKSGKVYRTRVIICGIIAFCCQRYLILADLGKEAASFFKYDDAMTGVSTQTANVFSDEHHAAIVHFRGLRAGNVGGVATLTSAFSLTHTPSLSPPVCFTHKLGQTIWRTPELLSQSLGKSCKSDMSFASPSLTRNPIQALGFLTVSICVTRKSTGRPPVSEATVERVRESFVRSSPKSTAITASREWDISHSTVWKILRKFLRFRPYRLQLFQALKSVDKAKRLSFCEHMQIEMETDGFSESLVFSDEATFHMLGKMHKHNQDGASPHFNLGVKRELNRRPPNRWIERGGCDDSERWCWPPRSPDLTPCDFFLWGFVRQHLYRPLLPPTIQDLSIRIAEGIASVDRPMLQHVWQELDYRLYQYDKPRQKDGPVKEDFLYPTSNKEQRGVWYSESHFCKGRTTACESWRVPALGPPPLFRHAEDEFGEDHQEMCRPW</sequence>
<feature type="compositionally biased region" description="Basic and acidic residues" evidence="1">
    <location>
        <begin position="313"/>
        <end position="323"/>
    </location>
</feature>
<name>A0ABQ9GQB5_9NEOP</name>
<reference evidence="2 3" key="1">
    <citation type="submission" date="2023-02" db="EMBL/GenBank/DDBJ databases">
        <title>LHISI_Scaffold_Assembly.</title>
        <authorList>
            <person name="Stuart O.P."/>
            <person name="Cleave R."/>
            <person name="Magrath M.J.L."/>
            <person name="Mikheyev A.S."/>
        </authorList>
    </citation>
    <scope>NUCLEOTIDE SEQUENCE [LARGE SCALE GENOMIC DNA]</scope>
    <source>
        <strain evidence="2">Daus_M_001</strain>
        <tissue evidence="2">Leg muscle</tissue>
    </source>
</reference>
<accession>A0ABQ9GQB5</accession>
<dbReference type="PANTHER" id="PTHR47326:SF1">
    <property type="entry name" value="HTH PSQ-TYPE DOMAIN-CONTAINING PROTEIN"/>
    <property type="match status" value="1"/>
</dbReference>
<keyword evidence="3" id="KW-1185">Reference proteome</keyword>